<proteinExistence type="predicted"/>
<dbReference type="InterPro" id="IPR016181">
    <property type="entry name" value="Acyl_CoA_acyltransferase"/>
</dbReference>
<reference evidence="2 3" key="1">
    <citation type="journal article" date="2016" name="Front. Microbiol.">
        <title>Genomic Resource of Rice Seed Associated Bacteria.</title>
        <authorList>
            <person name="Midha S."/>
            <person name="Bansal K."/>
            <person name="Sharma S."/>
            <person name="Kumar N."/>
            <person name="Patil P.P."/>
            <person name="Chaudhry V."/>
            <person name="Patil P.B."/>
        </authorList>
    </citation>
    <scope>NUCLEOTIDE SEQUENCE [LARGE SCALE GENOMIC DNA]</scope>
    <source>
        <strain evidence="2 3">SA3</strain>
    </source>
</reference>
<gene>
    <name evidence="2" type="ORF">SA3R_17650</name>
</gene>
<feature type="domain" description="N-acetyltransferase" evidence="1">
    <location>
        <begin position="12"/>
        <end position="177"/>
    </location>
</feature>
<dbReference type="InterPro" id="IPR051531">
    <property type="entry name" value="N-acetyltransferase"/>
</dbReference>
<dbReference type="Gene3D" id="3.40.630.30">
    <property type="match status" value="1"/>
</dbReference>
<dbReference type="GO" id="GO:0016747">
    <property type="term" value="F:acyltransferase activity, transferring groups other than amino-acyl groups"/>
    <property type="evidence" value="ECO:0007669"/>
    <property type="project" value="InterPro"/>
</dbReference>
<accession>A0A8E1RVV6</accession>
<name>A0A8E1RVV6_9GAMM</name>
<evidence type="ECO:0000259" key="1">
    <source>
        <dbReference type="PROSITE" id="PS51186"/>
    </source>
</evidence>
<dbReference type="Proteomes" id="UP000071979">
    <property type="component" value="Unassembled WGS sequence"/>
</dbReference>
<dbReference type="PANTHER" id="PTHR43792:SF1">
    <property type="entry name" value="N-ACETYLTRANSFERASE DOMAIN-CONTAINING PROTEIN"/>
    <property type="match status" value="1"/>
</dbReference>
<dbReference type="PROSITE" id="PS51186">
    <property type="entry name" value="GNAT"/>
    <property type="match status" value="1"/>
</dbReference>
<dbReference type="PANTHER" id="PTHR43792">
    <property type="entry name" value="GNAT FAMILY, PUTATIVE (AFU_ORTHOLOGUE AFUA_3G00765)-RELATED-RELATED"/>
    <property type="match status" value="1"/>
</dbReference>
<dbReference type="Pfam" id="PF13302">
    <property type="entry name" value="Acetyltransf_3"/>
    <property type="match status" value="1"/>
</dbReference>
<dbReference type="SUPFAM" id="SSF55729">
    <property type="entry name" value="Acyl-CoA N-acyltransferases (Nat)"/>
    <property type="match status" value="1"/>
</dbReference>
<organism evidence="2 3">
    <name type="scientific">Pantoea dispersa</name>
    <dbReference type="NCBI Taxonomy" id="59814"/>
    <lineage>
        <taxon>Bacteria</taxon>
        <taxon>Pseudomonadati</taxon>
        <taxon>Pseudomonadota</taxon>
        <taxon>Gammaproteobacteria</taxon>
        <taxon>Enterobacterales</taxon>
        <taxon>Erwiniaceae</taxon>
        <taxon>Pantoea</taxon>
    </lineage>
</organism>
<comment type="caution">
    <text evidence="2">The sequence shown here is derived from an EMBL/GenBank/DDBJ whole genome shotgun (WGS) entry which is preliminary data.</text>
</comment>
<dbReference type="RefSeq" id="WP_058776144.1">
    <property type="nucleotide sequence ID" value="NZ_JASGYE010000024.1"/>
</dbReference>
<sequence>MALTLPIYTQRLVLRKLTVADLPHLSRYRNLPDVACYQSWEEFTRQDAEKLYAQQDALPFNSDNTWFQLAVAHQEDDRLIGDIGIHFFDEGRQAELGMTFDAGYQKQGFALEATSAIVTLLFTQFAKHRLTAVVDTRNIRAINLLEKLNFRREAHYRQNIFFKGMWGDEYLYARLASD</sequence>
<keyword evidence="2" id="KW-0808">Transferase</keyword>
<evidence type="ECO:0000313" key="3">
    <source>
        <dbReference type="Proteomes" id="UP000071979"/>
    </source>
</evidence>
<dbReference type="AlphaFoldDB" id="A0A8E1RVV6"/>
<dbReference type="EMBL" id="LDSE01000031">
    <property type="protein sequence ID" value="KTS66301.1"/>
    <property type="molecule type" value="Genomic_DNA"/>
</dbReference>
<protein>
    <submittedName>
        <fullName evidence="2">Acetyltransferase</fullName>
    </submittedName>
</protein>
<dbReference type="InterPro" id="IPR000182">
    <property type="entry name" value="GNAT_dom"/>
</dbReference>
<evidence type="ECO:0000313" key="2">
    <source>
        <dbReference type="EMBL" id="KTS66301.1"/>
    </source>
</evidence>